<dbReference type="AlphaFoldDB" id="A0A934SPH1"/>
<dbReference type="GO" id="GO:0016020">
    <property type="term" value="C:membrane"/>
    <property type="evidence" value="ECO:0007669"/>
    <property type="project" value="TreeGrafter"/>
</dbReference>
<keyword evidence="1 3" id="KW-0378">Hydrolase</keyword>
<dbReference type="EMBL" id="JAEPES010000005">
    <property type="protein sequence ID" value="MBK4348822.1"/>
    <property type="molecule type" value="Genomic_DNA"/>
</dbReference>
<feature type="domain" description="AB hydrolase-1" evidence="2">
    <location>
        <begin position="13"/>
        <end position="233"/>
    </location>
</feature>
<evidence type="ECO:0000256" key="1">
    <source>
        <dbReference type="ARBA" id="ARBA00022801"/>
    </source>
</evidence>
<evidence type="ECO:0000259" key="2">
    <source>
        <dbReference type="Pfam" id="PF00561"/>
    </source>
</evidence>
<dbReference type="InterPro" id="IPR050266">
    <property type="entry name" value="AB_hydrolase_sf"/>
</dbReference>
<dbReference type="Proteomes" id="UP000636458">
    <property type="component" value="Unassembled WGS sequence"/>
</dbReference>
<keyword evidence="4" id="KW-1185">Reference proteome</keyword>
<reference evidence="3" key="1">
    <citation type="submission" date="2021-01" db="EMBL/GenBank/DDBJ databases">
        <title>Lacisediminihabitans sp. nov. strain G11-30, isolated from Antarctic Soil.</title>
        <authorList>
            <person name="Li J."/>
        </authorList>
    </citation>
    <scope>NUCLEOTIDE SEQUENCE</scope>
    <source>
        <strain evidence="3">G11-30</strain>
    </source>
</reference>
<dbReference type="RefSeq" id="WP_200557061.1">
    <property type="nucleotide sequence ID" value="NZ_JAEPES010000005.1"/>
</dbReference>
<evidence type="ECO:0000313" key="3">
    <source>
        <dbReference type="EMBL" id="MBK4348822.1"/>
    </source>
</evidence>
<name>A0A934SPH1_9MICO</name>
<dbReference type="PANTHER" id="PTHR43798:SF31">
    <property type="entry name" value="AB HYDROLASE SUPERFAMILY PROTEIN YCLE"/>
    <property type="match status" value="1"/>
</dbReference>
<organism evidence="3 4">
    <name type="scientific">Lacisediminihabitans changchengi</name>
    <dbReference type="NCBI Taxonomy" id="2787634"/>
    <lineage>
        <taxon>Bacteria</taxon>
        <taxon>Bacillati</taxon>
        <taxon>Actinomycetota</taxon>
        <taxon>Actinomycetes</taxon>
        <taxon>Micrococcales</taxon>
        <taxon>Microbacteriaceae</taxon>
        <taxon>Lacisediminihabitans</taxon>
    </lineage>
</organism>
<dbReference type="PANTHER" id="PTHR43798">
    <property type="entry name" value="MONOACYLGLYCEROL LIPASE"/>
    <property type="match status" value="1"/>
</dbReference>
<comment type="caution">
    <text evidence="3">The sequence shown here is derived from an EMBL/GenBank/DDBJ whole genome shotgun (WGS) entry which is preliminary data.</text>
</comment>
<evidence type="ECO:0000313" key="4">
    <source>
        <dbReference type="Proteomes" id="UP000636458"/>
    </source>
</evidence>
<dbReference type="PRINTS" id="PR00111">
    <property type="entry name" value="ABHYDROLASE"/>
</dbReference>
<gene>
    <name evidence="3" type="ORF">IV501_14375</name>
</gene>
<accession>A0A934SPH1</accession>
<dbReference type="Pfam" id="PF00561">
    <property type="entry name" value="Abhydrolase_1"/>
    <property type="match status" value="1"/>
</dbReference>
<dbReference type="InterPro" id="IPR029058">
    <property type="entry name" value="AB_hydrolase_fold"/>
</dbReference>
<dbReference type="SUPFAM" id="SSF53474">
    <property type="entry name" value="alpha/beta-Hydrolases"/>
    <property type="match status" value="1"/>
</dbReference>
<proteinExistence type="predicted"/>
<protein>
    <submittedName>
        <fullName evidence="3">Alpha/beta fold hydrolase</fullName>
    </submittedName>
</protein>
<dbReference type="InterPro" id="IPR000073">
    <property type="entry name" value="AB_hydrolase_1"/>
</dbReference>
<dbReference type="Gene3D" id="3.40.50.1820">
    <property type="entry name" value="alpha/beta hydrolase"/>
    <property type="match status" value="1"/>
</dbReference>
<sequence length="250" mass="26480">MTPDDGTAGGPVPLVLIHGIGDDRSVWDDIVAELGASERIITYDLRGHGTSPTRPLVSSIWDFVGDLIAMLDAKQLPMVDLAGFSLGGLIAQGAAIRHPDRVRRLVVIGAVAARTPEEELAVGQRLRAVEKLGPAGVAEQSIARWFAPDYLAAHPEAAAEVIERMESLDRDAYIASYRVLAATDFADELAKITAPTLAIAGEDDIGSPPHMAETIASATGGVSVILPGVKHNILQEAAHRTAKEIQLHVN</sequence>
<dbReference type="GO" id="GO:0016787">
    <property type="term" value="F:hydrolase activity"/>
    <property type="evidence" value="ECO:0007669"/>
    <property type="project" value="UniProtKB-KW"/>
</dbReference>